<feature type="transmembrane region" description="Helical" evidence="1">
    <location>
        <begin position="159"/>
        <end position="180"/>
    </location>
</feature>
<feature type="transmembrane region" description="Helical" evidence="1">
    <location>
        <begin position="116"/>
        <end position="139"/>
    </location>
</feature>
<dbReference type="eggNOG" id="COG2035">
    <property type="taxonomic scope" value="Bacteria"/>
</dbReference>
<dbReference type="RefSeq" id="WP_004266626.1">
    <property type="nucleotide sequence ID" value="NZ_AGRW01000039.1"/>
</dbReference>
<name>H7EJ14_9SPIR</name>
<dbReference type="Pfam" id="PF04018">
    <property type="entry name" value="VCA0040-like"/>
    <property type="match status" value="1"/>
</dbReference>
<proteinExistence type="predicted"/>
<dbReference type="InterPro" id="IPR007163">
    <property type="entry name" value="VCA0040-like"/>
</dbReference>
<dbReference type="PATRIC" id="fig|907348.3.peg.826"/>
<evidence type="ECO:0000313" key="3">
    <source>
        <dbReference type="Proteomes" id="UP000003571"/>
    </source>
</evidence>
<comment type="caution">
    <text evidence="2">The sequence shown here is derived from an EMBL/GenBank/DDBJ whole genome shotgun (WGS) entry which is preliminary data.</text>
</comment>
<feature type="transmembrane region" description="Helical" evidence="1">
    <location>
        <begin position="15"/>
        <end position="38"/>
    </location>
</feature>
<dbReference type="PANTHER" id="PTHR37308:SF1">
    <property type="entry name" value="POLYPRENYL-PHOSPHATE TRANSPORTER"/>
    <property type="match status" value="1"/>
</dbReference>
<feature type="transmembrane region" description="Helical" evidence="1">
    <location>
        <begin position="187"/>
        <end position="203"/>
    </location>
</feature>
<evidence type="ECO:0008006" key="4">
    <source>
        <dbReference type="Google" id="ProtNLM"/>
    </source>
</evidence>
<keyword evidence="1" id="KW-0812">Transmembrane</keyword>
<reference evidence="2 3" key="1">
    <citation type="submission" date="2011-09" db="EMBL/GenBank/DDBJ databases">
        <title>The draft genome of Treponema saccharophilum DSM 2985.</title>
        <authorList>
            <consortium name="US DOE Joint Genome Institute (JGI-PGF)"/>
            <person name="Lucas S."/>
            <person name="Copeland A."/>
            <person name="Lapidus A."/>
            <person name="Glavina del Rio T."/>
            <person name="Dalin E."/>
            <person name="Tice H."/>
            <person name="Bruce D."/>
            <person name="Goodwin L."/>
            <person name="Pitluck S."/>
            <person name="Peters L."/>
            <person name="Kyrpides N."/>
            <person name="Mavromatis K."/>
            <person name="Ivanova N."/>
            <person name="Markowitz V."/>
            <person name="Cheng J.-F."/>
            <person name="Hugenholtz P."/>
            <person name="Woyke T."/>
            <person name="Wu D."/>
            <person name="Gronow S."/>
            <person name="Wellnitz S."/>
            <person name="Brambilla E."/>
            <person name="Klenk H.-P."/>
            <person name="Eisen J.A."/>
        </authorList>
    </citation>
    <scope>NUCLEOTIDE SEQUENCE [LARGE SCALE GENOMIC DNA]</scope>
    <source>
        <strain evidence="2 3">DSM 2985</strain>
    </source>
</reference>
<feature type="transmembrane region" description="Helical" evidence="1">
    <location>
        <begin position="237"/>
        <end position="255"/>
    </location>
</feature>
<evidence type="ECO:0000256" key="1">
    <source>
        <dbReference type="SAM" id="Phobius"/>
    </source>
</evidence>
<feature type="transmembrane region" description="Helical" evidence="1">
    <location>
        <begin position="261"/>
        <end position="280"/>
    </location>
</feature>
<evidence type="ECO:0000313" key="2">
    <source>
        <dbReference type="EMBL" id="EIC02471.1"/>
    </source>
</evidence>
<dbReference type="EMBL" id="AGRW01000039">
    <property type="protein sequence ID" value="EIC02471.1"/>
    <property type="molecule type" value="Genomic_DNA"/>
</dbReference>
<dbReference type="STRING" id="907348.TresaDRAFT_2113"/>
<dbReference type="AlphaFoldDB" id="H7EJ14"/>
<sequence length="285" mass="29682">MENLKQIVKLVLKGIVLGIANVIPGVSGGTMAVVFNVYDKIIELITPDVRKILAAWKFWLPLGIGMAAGILAFSKIITELLSRFPIPTTYFFIGLIIGSIPLIIRKLTSSGKKKPDLLLVLSFLFGLALVLSMIILGSGDVDGAKEAAKAAAIDSEQTMTAGKAALIFISGAAAAVAMIIPGISGSFLLLALGMYGTVMAAISRLDVIFLIPFALGVLVGLVFGAALVRFLMKKAPAHTYAAILGLVAGSVVLIYPGFAPFPVILVSAATLVAGFAAAYFSSRGE</sequence>
<gene>
    <name evidence="2" type="ORF">TresaDRAFT_2113</name>
</gene>
<dbReference type="PANTHER" id="PTHR37308">
    <property type="entry name" value="INTEGRAL MEMBRANE PROTEIN"/>
    <property type="match status" value="1"/>
</dbReference>
<dbReference type="Proteomes" id="UP000003571">
    <property type="component" value="Unassembled WGS sequence"/>
</dbReference>
<protein>
    <recommendedName>
        <fullName evidence="4">DUF368 domain-containing protein</fullName>
    </recommendedName>
</protein>
<organism evidence="2 3">
    <name type="scientific">Treponema saccharophilum DSM 2985</name>
    <dbReference type="NCBI Taxonomy" id="907348"/>
    <lineage>
        <taxon>Bacteria</taxon>
        <taxon>Pseudomonadati</taxon>
        <taxon>Spirochaetota</taxon>
        <taxon>Spirochaetia</taxon>
        <taxon>Spirochaetales</taxon>
        <taxon>Treponemataceae</taxon>
        <taxon>Treponema</taxon>
    </lineage>
</organism>
<keyword evidence="1" id="KW-1133">Transmembrane helix</keyword>
<feature type="transmembrane region" description="Helical" evidence="1">
    <location>
        <begin position="209"/>
        <end position="230"/>
    </location>
</feature>
<keyword evidence="1" id="KW-0472">Membrane</keyword>
<feature type="transmembrane region" description="Helical" evidence="1">
    <location>
        <begin position="58"/>
        <end position="78"/>
    </location>
</feature>
<accession>H7EJ14</accession>
<feature type="transmembrane region" description="Helical" evidence="1">
    <location>
        <begin position="84"/>
        <end position="104"/>
    </location>
</feature>
<dbReference type="OrthoDB" id="9793746at2"/>
<keyword evidence="3" id="KW-1185">Reference proteome</keyword>